<proteinExistence type="predicted"/>
<dbReference type="EMBL" id="BLPF01000001">
    <property type="protein sequence ID" value="GFJ77025.1"/>
    <property type="molecule type" value="Genomic_DNA"/>
</dbReference>
<keyword evidence="3" id="KW-1185">Reference proteome</keyword>
<evidence type="ECO:0000313" key="3">
    <source>
        <dbReference type="Proteomes" id="UP000482800"/>
    </source>
</evidence>
<reference evidence="2 3" key="1">
    <citation type="submission" date="2020-03" db="EMBL/GenBank/DDBJ databases">
        <title>Whole genome shotgun sequence of Phytohabitans houttuyneae NBRC 108639.</title>
        <authorList>
            <person name="Komaki H."/>
            <person name="Tamura T."/>
        </authorList>
    </citation>
    <scope>NUCLEOTIDE SEQUENCE [LARGE SCALE GENOMIC DNA]</scope>
    <source>
        <strain evidence="2 3">NBRC 108639</strain>
    </source>
</reference>
<protein>
    <recommendedName>
        <fullName evidence="4">Cell division protein SepF</fullName>
    </recommendedName>
</protein>
<evidence type="ECO:0000313" key="2">
    <source>
        <dbReference type="EMBL" id="GFJ77025.1"/>
    </source>
</evidence>
<feature type="compositionally biased region" description="Low complexity" evidence="1">
    <location>
        <begin position="107"/>
        <end position="116"/>
    </location>
</feature>
<name>A0A6V8K888_9ACTN</name>
<comment type="caution">
    <text evidence="2">The sequence shown here is derived from an EMBL/GenBank/DDBJ whole genome shotgun (WGS) entry which is preliminary data.</text>
</comment>
<dbReference type="Proteomes" id="UP000482800">
    <property type="component" value="Unassembled WGS sequence"/>
</dbReference>
<accession>A0A6V8K888</accession>
<feature type="compositionally biased region" description="Polar residues" evidence="1">
    <location>
        <begin position="169"/>
        <end position="178"/>
    </location>
</feature>
<sequence length="178" mass="20188">MSALRKAGVWLGLVEEEDDDRSYDDGYESKGRYRESGYRDRDRDSRDGWESRTSRYAEEFADEDEELDEQPPPRTRSRLGERVPLERSPSRSELSRESGRGTWTATVSGPASGRSPGRVRRSPSRTRLGKTLPSRPRCSSASARSWRTRTSGTRSRRSTRRPIGKRGPSANTSATVYQ</sequence>
<gene>
    <name evidence="2" type="ORF">Phou_012050</name>
</gene>
<reference evidence="2 3" key="2">
    <citation type="submission" date="2020-03" db="EMBL/GenBank/DDBJ databases">
        <authorList>
            <person name="Ichikawa N."/>
            <person name="Kimura A."/>
            <person name="Kitahashi Y."/>
            <person name="Uohara A."/>
        </authorList>
    </citation>
    <scope>NUCLEOTIDE SEQUENCE [LARGE SCALE GENOMIC DNA]</scope>
    <source>
        <strain evidence="2 3">NBRC 108639</strain>
    </source>
</reference>
<evidence type="ECO:0000256" key="1">
    <source>
        <dbReference type="SAM" id="MobiDB-lite"/>
    </source>
</evidence>
<feature type="compositionally biased region" description="Acidic residues" evidence="1">
    <location>
        <begin position="59"/>
        <end position="69"/>
    </location>
</feature>
<feature type="compositionally biased region" description="Basic and acidic residues" evidence="1">
    <location>
        <begin position="23"/>
        <end position="58"/>
    </location>
</feature>
<feature type="compositionally biased region" description="Low complexity" evidence="1">
    <location>
        <begin position="134"/>
        <end position="153"/>
    </location>
</feature>
<feature type="compositionally biased region" description="Basic residues" evidence="1">
    <location>
        <begin position="154"/>
        <end position="164"/>
    </location>
</feature>
<evidence type="ECO:0008006" key="4">
    <source>
        <dbReference type="Google" id="ProtNLM"/>
    </source>
</evidence>
<feature type="region of interest" description="Disordered" evidence="1">
    <location>
        <begin position="15"/>
        <end position="178"/>
    </location>
</feature>
<dbReference type="AlphaFoldDB" id="A0A6V8K888"/>
<organism evidence="2 3">
    <name type="scientific">Phytohabitans houttuyneae</name>
    <dbReference type="NCBI Taxonomy" id="1076126"/>
    <lineage>
        <taxon>Bacteria</taxon>
        <taxon>Bacillati</taxon>
        <taxon>Actinomycetota</taxon>
        <taxon>Actinomycetes</taxon>
        <taxon>Micromonosporales</taxon>
        <taxon>Micromonosporaceae</taxon>
    </lineage>
</organism>
<feature type="compositionally biased region" description="Basic and acidic residues" evidence="1">
    <location>
        <begin position="78"/>
        <end position="99"/>
    </location>
</feature>
<feature type="compositionally biased region" description="Basic residues" evidence="1">
    <location>
        <begin position="117"/>
        <end position="128"/>
    </location>
</feature>